<dbReference type="eggNOG" id="ENOG50333CD">
    <property type="taxonomic scope" value="Bacteria"/>
</dbReference>
<evidence type="ECO:0008006" key="2">
    <source>
        <dbReference type="Google" id="ProtNLM"/>
    </source>
</evidence>
<dbReference type="KEGG" id="sus:Acid_2448"/>
<gene>
    <name evidence="1" type="ordered locus">Acid_2448</name>
</gene>
<evidence type="ECO:0000313" key="1">
    <source>
        <dbReference type="EMBL" id="ABJ83437.1"/>
    </source>
</evidence>
<protein>
    <recommendedName>
        <fullName evidence="2">VWA domain-containing protein</fullName>
    </recommendedName>
</protein>
<dbReference type="InParanoid" id="Q024Y9"/>
<reference evidence="1" key="1">
    <citation type="submission" date="2006-10" db="EMBL/GenBank/DDBJ databases">
        <title>Complete sequence of Solibacter usitatus Ellin6076.</title>
        <authorList>
            <consortium name="US DOE Joint Genome Institute"/>
            <person name="Copeland A."/>
            <person name="Lucas S."/>
            <person name="Lapidus A."/>
            <person name="Barry K."/>
            <person name="Detter J.C."/>
            <person name="Glavina del Rio T."/>
            <person name="Hammon N."/>
            <person name="Israni S."/>
            <person name="Dalin E."/>
            <person name="Tice H."/>
            <person name="Pitluck S."/>
            <person name="Thompson L.S."/>
            <person name="Brettin T."/>
            <person name="Bruce D."/>
            <person name="Han C."/>
            <person name="Tapia R."/>
            <person name="Gilna P."/>
            <person name="Schmutz J."/>
            <person name="Larimer F."/>
            <person name="Land M."/>
            <person name="Hauser L."/>
            <person name="Kyrpides N."/>
            <person name="Mikhailova N."/>
            <person name="Janssen P.H."/>
            <person name="Kuske C.R."/>
            <person name="Richardson P."/>
        </authorList>
    </citation>
    <scope>NUCLEOTIDE SEQUENCE</scope>
    <source>
        <strain evidence="1">Ellin6076</strain>
    </source>
</reference>
<accession>Q024Y9</accession>
<dbReference type="EMBL" id="CP000473">
    <property type="protein sequence ID" value="ABJ83437.1"/>
    <property type="molecule type" value="Genomic_DNA"/>
</dbReference>
<dbReference type="STRING" id="234267.Acid_2448"/>
<proteinExistence type="predicted"/>
<dbReference type="InterPro" id="IPR036465">
    <property type="entry name" value="vWFA_dom_sf"/>
</dbReference>
<dbReference type="AlphaFoldDB" id="Q024Y9"/>
<dbReference type="NCBIfam" id="TIGR03436">
    <property type="entry name" value="acidobact_VWFA"/>
    <property type="match status" value="1"/>
</dbReference>
<dbReference type="InterPro" id="IPR017802">
    <property type="entry name" value="VWFA-rel_acidobac-type"/>
</dbReference>
<dbReference type="HOGENOM" id="CLU_470014_0_0_0"/>
<sequence length="537" mass="58471">MSIQRIFVYGIVCIAAAQTRPAPPDEVRIRSAIYSPPPLTLATQANLVELAVTVRNPKDQAIAGLRQQDFELFDRGERQAITVFEAHTTAPSAAPDAPAPRTIALFFDDTHGSAPDLQNARNAAARFLDSSLGPEDRVGIFTTSGAEILDFTGDRRVLAESLARLRPHSAGGAQPASVCPTLSEFESYVITHNLDLSVKTQAVFRAIACNCPIASDPDYMTCSARQPAIVQSVAEMLWDHFRVPAANSLEVLGLIVRHLGRAPGTGSRVLLLLSPGMFLDRMDQQASAIIDSAIRARILIHSIDPAGLRDARGSGRRQLFLEELMSTLSAGTGGRLFHDNNDIVASIRSAAAPPENSYLLGFSPARDPDDAYHPLKVRLTDSANRRVETRPGYFAAAIRQESIQQRLDRIAASEERIADLPATVHAARGAEQSGRFPIHIEVKVDARALQFLAQQGRSFQQLTFVTVLQDASGAYVTGRQAVMDLALTPTRLAQLKRDGIRAALVLYAPQGRYRLREVVREAGRNHISATTTELDLR</sequence>
<name>Q024Y9_SOLUE</name>
<dbReference type="Gene3D" id="3.40.50.410">
    <property type="entry name" value="von Willebrand factor, type A domain"/>
    <property type="match status" value="1"/>
</dbReference>
<organism evidence="1">
    <name type="scientific">Solibacter usitatus (strain Ellin6076)</name>
    <dbReference type="NCBI Taxonomy" id="234267"/>
    <lineage>
        <taxon>Bacteria</taxon>
        <taxon>Pseudomonadati</taxon>
        <taxon>Acidobacteriota</taxon>
        <taxon>Terriglobia</taxon>
        <taxon>Bryobacterales</taxon>
        <taxon>Solibacteraceae</taxon>
        <taxon>Candidatus Solibacter</taxon>
    </lineage>
</organism>